<keyword evidence="8" id="KW-1185">Reference proteome</keyword>
<feature type="transmembrane region" description="Helical" evidence="6">
    <location>
        <begin position="91"/>
        <end position="112"/>
    </location>
</feature>
<dbReference type="PANTHER" id="PTHR12300">
    <property type="entry name" value="HVA22-LIKE PROTEINS"/>
    <property type="match status" value="1"/>
</dbReference>
<organism evidence="8 9">
    <name type="scientific">Petromyzon marinus</name>
    <name type="common">Sea lamprey</name>
    <dbReference type="NCBI Taxonomy" id="7757"/>
    <lineage>
        <taxon>Eukaryota</taxon>
        <taxon>Metazoa</taxon>
        <taxon>Chordata</taxon>
        <taxon>Craniata</taxon>
        <taxon>Vertebrata</taxon>
        <taxon>Cyclostomata</taxon>
        <taxon>Hyperoartia</taxon>
        <taxon>Petromyzontiformes</taxon>
        <taxon>Petromyzontidae</taxon>
        <taxon>Petromyzon</taxon>
    </lineage>
</organism>
<protein>
    <recommendedName>
        <fullName evidence="6">Receptor expression-enhancing protein</fullName>
    </recommendedName>
</protein>
<comment type="similarity">
    <text evidence="2 6">Belongs to the DP1 family.</text>
</comment>
<evidence type="ECO:0000313" key="9">
    <source>
        <dbReference type="RefSeq" id="XP_032829760.1"/>
    </source>
</evidence>
<evidence type="ECO:0000256" key="2">
    <source>
        <dbReference type="ARBA" id="ARBA00008573"/>
    </source>
</evidence>
<dbReference type="PANTHER" id="PTHR12300:SF161">
    <property type="entry name" value="RECEPTOR EXPRESSION-ENHANCING PROTEIN"/>
    <property type="match status" value="1"/>
</dbReference>
<keyword evidence="5 6" id="KW-0472">Membrane</keyword>
<evidence type="ECO:0000256" key="3">
    <source>
        <dbReference type="ARBA" id="ARBA00022692"/>
    </source>
</evidence>
<evidence type="ECO:0000313" key="8">
    <source>
        <dbReference type="Proteomes" id="UP001318040"/>
    </source>
</evidence>
<proteinExistence type="inferred from homology"/>
<accession>A0AAJ7XCY1</accession>
<evidence type="ECO:0000256" key="1">
    <source>
        <dbReference type="ARBA" id="ARBA00004141"/>
    </source>
</evidence>
<evidence type="ECO:0000256" key="5">
    <source>
        <dbReference type="ARBA" id="ARBA00023136"/>
    </source>
</evidence>
<reference evidence="9" key="1">
    <citation type="submission" date="2025-08" db="UniProtKB">
        <authorList>
            <consortium name="RefSeq"/>
        </authorList>
    </citation>
    <scope>IDENTIFICATION</scope>
    <source>
        <tissue evidence="9">Sperm</tissue>
    </source>
</reference>
<sequence>MAAGSFAQYKQRLERALQEKNVLTDVLASLEARTGVARLHLVTGFAAVIAVYLAVGYGASLLCNLVGFCYPAYRSIAAIESSSKEDDTKWLTYWVVYGLFCVGEFFSDLVLYWFPFYYFFKCAFLVWCMAPVPWNGSAVIYQRIILPWFHAHSAQVDRVIDDLSGRARMAADAATSRATSAAVGIATAALDTKAKKSS</sequence>
<evidence type="ECO:0000256" key="4">
    <source>
        <dbReference type="ARBA" id="ARBA00022989"/>
    </source>
</evidence>
<dbReference type="AlphaFoldDB" id="A0AAJ7XCY1"/>
<dbReference type="GeneID" id="116953558"/>
<feature type="coiled-coil region" evidence="7">
    <location>
        <begin position="6"/>
        <end position="33"/>
    </location>
</feature>
<evidence type="ECO:0000256" key="7">
    <source>
        <dbReference type="SAM" id="Coils"/>
    </source>
</evidence>
<dbReference type="Proteomes" id="UP001318040">
    <property type="component" value="Chromosome 52"/>
</dbReference>
<evidence type="ECO:0000256" key="6">
    <source>
        <dbReference type="RuleBase" id="RU362006"/>
    </source>
</evidence>
<dbReference type="RefSeq" id="XP_032829760.1">
    <property type="nucleotide sequence ID" value="XM_032973869.1"/>
</dbReference>
<dbReference type="InterPro" id="IPR004345">
    <property type="entry name" value="TB2_DP1_HVA22"/>
</dbReference>
<feature type="transmembrane region" description="Helical" evidence="6">
    <location>
        <begin position="45"/>
        <end position="70"/>
    </location>
</feature>
<comment type="subcellular location">
    <subcellularLocation>
        <location evidence="1 6">Membrane</location>
        <topology evidence="1 6">Multi-pass membrane protein</topology>
    </subcellularLocation>
</comment>
<name>A0AAJ7XCY1_PETMA</name>
<dbReference type="Pfam" id="PF03134">
    <property type="entry name" value="TB2_DP1_HVA22"/>
    <property type="match status" value="1"/>
</dbReference>
<dbReference type="GO" id="GO:0016020">
    <property type="term" value="C:membrane"/>
    <property type="evidence" value="ECO:0007669"/>
    <property type="project" value="UniProtKB-SubCell"/>
</dbReference>
<keyword evidence="4 6" id="KW-1133">Transmembrane helix</keyword>
<feature type="transmembrane region" description="Helical" evidence="6">
    <location>
        <begin position="118"/>
        <end position="141"/>
    </location>
</feature>
<keyword evidence="3 6" id="KW-0812">Transmembrane</keyword>
<keyword evidence="7" id="KW-0175">Coiled coil</keyword>
<gene>
    <name evidence="9" type="primary">LOC116953558</name>
</gene>